<keyword evidence="5" id="KW-1185">Reference proteome</keyword>
<name>A0ABW6H5B6_9ACTN</name>
<dbReference type="PANTHER" id="PTHR23308">
    <property type="entry name" value="NUCLEAR INHIBITOR OF PROTEIN PHOSPHATASE-1"/>
    <property type="match status" value="1"/>
</dbReference>
<evidence type="ECO:0000256" key="2">
    <source>
        <dbReference type="SAM" id="MobiDB-lite"/>
    </source>
</evidence>
<dbReference type="EMBL" id="JBHYTS010000019">
    <property type="protein sequence ID" value="MFE1751795.1"/>
    <property type="molecule type" value="Genomic_DNA"/>
</dbReference>
<sequence>MGVLKKFEQRLEGLVNGTFAKVFKSEVQPVEIAGALQRECDNNATIWNRDRTVVPNDFIVELSAPDYERLSPYSGQLGDELAGMVRDYAKQQRYTFMGPIKVHLEKAEDLDTGLYRVRSRTLASSSSQQAPQGPAASPAARPGAPGGYGYPPSAGPAAAPPMPAAPPPGGRPGGYGYPQPASQRPTQAPGAGAGGRPRYWIEINGNRHQISRPTLVLGRSTDADVRIDDPGVSRRHCEIRTGTPSTIQDLGSTNGIVVDGQHTTRATLRDGSRIVVGSTTVIYRQAEG</sequence>
<proteinExistence type="predicted"/>
<dbReference type="Pfam" id="PF12401">
    <property type="entry name" value="FhaA_N"/>
    <property type="match status" value="1"/>
</dbReference>
<feature type="domain" description="FHA" evidence="3">
    <location>
        <begin position="215"/>
        <end position="263"/>
    </location>
</feature>
<feature type="compositionally biased region" description="Low complexity" evidence="2">
    <location>
        <begin position="177"/>
        <end position="190"/>
    </location>
</feature>
<dbReference type="InterPro" id="IPR000253">
    <property type="entry name" value="FHA_dom"/>
</dbReference>
<accession>A0ABW6H5B6</accession>
<dbReference type="Gene3D" id="2.60.200.20">
    <property type="match status" value="1"/>
</dbReference>
<dbReference type="Proteomes" id="UP001599756">
    <property type="component" value="Unassembled WGS sequence"/>
</dbReference>
<evidence type="ECO:0000313" key="5">
    <source>
        <dbReference type="Proteomes" id="UP001599756"/>
    </source>
</evidence>
<reference evidence="4 5" key="1">
    <citation type="submission" date="2024-09" db="EMBL/GenBank/DDBJ databases">
        <title>The Natural Products Discovery Center: Release of the First 8490 Sequenced Strains for Exploring Actinobacteria Biosynthetic Diversity.</title>
        <authorList>
            <person name="Kalkreuter E."/>
            <person name="Kautsar S.A."/>
            <person name="Yang D."/>
            <person name="Bader C.D."/>
            <person name="Teijaro C.N."/>
            <person name="Fluegel L."/>
            <person name="Davis C.M."/>
            <person name="Simpson J.R."/>
            <person name="Lauterbach L."/>
            <person name="Steele A.D."/>
            <person name="Gui C."/>
            <person name="Meng S."/>
            <person name="Li G."/>
            <person name="Viehrig K."/>
            <person name="Ye F."/>
            <person name="Su P."/>
            <person name="Kiefer A.F."/>
            <person name="Nichols A."/>
            <person name="Cepeda A.J."/>
            <person name="Yan W."/>
            <person name="Fan B."/>
            <person name="Jiang Y."/>
            <person name="Adhikari A."/>
            <person name="Zheng C.-J."/>
            <person name="Schuster L."/>
            <person name="Cowan T.M."/>
            <person name="Smanski M.J."/>
            <person name="Chevrette M.G."/>
            <person name="De Carvalho L.P.S."/>
            <person name="Shen B."/>
        </authorList>
    </citation>
    <scope>NUCLEOTIDE SEQUENCE [LARGE SCALE GENOMIC DNA]</scope>
    <source>
        <strain evidence="4 5">NPDC059500</strain>
    </source>
</reference>
<dbReference type="PROSITE" id="PS50006">
    <property type="entry name" value="FHA_DOMAIN"/>
    <property type="match status" value="1"/>
</dbReference>
<dbReference type="InterPro" id="IPR042287">
    <property type="entry name" value="FhaA_N_sf"/>
</dbReference>
<dbReference type="InterPro" id="IPR022128">
    <property type="entry name" value="FhaA_N"/>
</dbReference>
<dbReference type="Pfam" id="PF00498">
    <property type="entry name" value="FHA"/>
    <property type="match status" value="1"/>
</dbReference>
<evidence type="ECO:0000313" key="4">
    <source>
        <dbReference type="EMBL" id="MFE1751795.1"/>
    </source>
</evidence>
<gene>
    <name evidence="4" type="ORF">ACFW88_14835</name>
</gene>
<comment type="caution">
    <text evidence="4">The sequence shown here is derived from an EMBL/GenBank/DDBJ whole genome shotgun (WGS) entry which is preliminary data.</text>
</comment>
<dbReference type="InterPro" id="IPR050923">
    <property type="entry name" value="Cell_Proc_Reg/RNA_Proc"/>
</dbReference>
<protein>
    <submittedName>
        <fullName evidence="4">FhaA domain-containing protein</fullName>
    </submittedName>
</protein>
<evidence type="ECO:0000259" key="3">
    <source>
        <dbReference type="PROSITE" id="PS50006"/>
    </source>
</evidence>
<dbReference type="CDD" id="cd00060">
    <property type="entry name" value="FHA"/>
    <property type="match status" value="1"/>
</dbReference>
<dbReference type="SMART" id="SM00240">
    <property type="entry name" value="FHA"/>
    <property type="match status" value="1"/>
</dbReference>
<evidence type="ECO:0000256" key="1">
    <source>
        <dbReference type="ARBA" id="ARBA00022553"/>
    </source>
</evidence>
<dbReference type="Gene3D" id="3.30.2320.60">
    <property type="entry name" value="FhaA, phosphopeptide-binding domain (DUF3662)"/>
    <property type="match status" value="1"/>
</dbReference>
<dbReference type="SUPFAM" id="SSF49879">
    <property type="entry name" value="SMAD/FHA domain"/>
    <property type="match status" value="1"/>
</dbReference>
<dbReference type="RefSeq" id="WP_381798004.1">
    <property type="nucleotide sequence ID" value="NZ_JBHYTS010000019.1"/>
</dbReference>
<feature type="region of interest" description="Disordered" evidence="2">
    <location>
        <begin position="120"/>
        <end position="198"/>
    </location>
</feature>
<organism evidence="4 5">
    <name type="scientific">Streptomyces anandii</name>
    <dbReference type="NCBI Taxonomy" id="285454"/>
    <lineage>
        <taxon>Bacteria</taxon>
        <taxon>Bacillati</taxon>
        <taxon>Actinomycetota</taxon>
        <taxon>Actinomycetes</taxon>
        <taxon>Kitasatosporales</taxon>
        <taxon>Streptomycetaceae</taxon>
        <taxon>Streptomyces</taxon>
    </lineage>
</organism>
<dbReference type="InterPro" id="IPR008984">
    <property type="entry name" value="SMAD_FHA_dom_sf"/>
</dbReference>
<keyword evidence="1" id="KW-0597">Phosphoprotein</keyword>
<feature type="compositionally biased region" description="Low complexity" evidence="2">
    <location>
        <begin position="123"/>
        <end position="143"/>
    </location>
</feature>
<feature type="compositionally biased region" description="Pro residues" evidence="2">
    <location>
        <begin position="158"/>
        <end position="170"/>
    </location>
</feature>